<dbReference type="InParanoid" id="A0A1Y1UUR0"/>
<organism evidence="2 3">
    <name type="scientific">Kockovaella imperatae</name>
    <dbReference type="NCBI Taxonomy" id="4999"/>
    <lineage>
        <taxon>Eukaryota</taxon>
        <taxon>Fungi</taxon>
        <taxon>Dikarya</taxon>
        <taxon>Basidiomycota</taxon>
        <taxon>Agaricomycotina</taxon>
        <taxon>Tremellomycetes</taxon>
        <taxon>Tremellales</taxon>
        <taxon>Cuniculitremaceae</taxon>
        <taxon>Kockovaella</taxon>
    </lineage>
</organism>
<comment type="caution">
    <text evidence="2">The sequence shown here is derived from an EMBL/GenBank/DDBJ whole genome shotgun (WGS) entry which is preliminary data.</text>
</comment>
<evidence type="ECO:0000313" key="3">
    <source>
        <dbReference type="Proteomes" id="UP000193218"/>
    </source>
</evidence>
<dbReference type="STRING" id="4999.A0A1Y1UUR0"/>
<dbReference type="AlphaFoldDB" id="A0A1Y1UUR0"/>
<feature type="compositionally biased region" description="Basic and acidic residues" evidence="1">
    <location>
        <begin position="69"/>
        <end position="92"/>
    </location>
</feature>
<feature type="compositionally biased region" description="Acidic residues" evidence="1">
    <location>
        <begin position="9"/>
        <end position="20"/>
    </location>
</feature>
<protein>
    <submittedName>
        <fullName evidence="2">Uncharacterized protein</fullName>
    </submittedName>
</protein>
<proteinExistence type="predicted"/>
<reference evidence="2 3" key="1">
    <citation type="submission" date="2017-03" db="EMBL/GenBank/DDBJ databases">
        <title>Widespread Adenine N6-methylation of Active Genes in Fungi.</title>
        <authorList>
            <consortium name="DOE Joint Genome Institute"/>
            <person name="Mondo S.J."/>
            <person name="Dannebaum R.O."/>
            <person name="Kuo R.C."/>
            <person name="Louie K.B."/>
            <person name="Bewick A.J."/>
            <person name="Labutti K."/>
            <person name="Haridas S."/>
            <person name="Kuo A."/>
            <person name="Salamov A."/>
            <person name="Ahrendt S.R."/>
            <person name="Lau R."/>
            <person name="Bowen B.P."/>
            <person name="Lipzen A."/>
            <person name="Sullivan W."/>
            <person name="Andreopoulos W.B."/>
            <person name="Clum A."/>
            <person name="Lindquist E."/>
            <person name="Daum C."/>
            <person name="Northen T.R."/>
            <person name="Ramamoorthy G."/>
            <person name="Schmitz R.J."/>
            <person name="Gryganskyi A."/>
            <person name="Culley D."/>
            <person name="Magnuson J."/>
            <person name="James T.Y."/>
            <person name="O'Malley M.A."/>
            <person name="Stajich J.E."/>
            <person name="Spatafora J.W."/>
            <person name="Visel A."/>
            <person name="Grigoriev I.V."/>
        </authorList>
    </citation>
    <scope>NUCLEOTIDE SEQUENCE [LARGE SCALE GENOMIC DNA]</scope>
    <source>
        <strain evidence="2 3">NRRL Y-17943</strain>
    </source>
</reference>
<dbReference type="Proteomes" id="UP000193218">
    <property type="component" value="Unassembled WGS sequence"/>
</dbReference>
<name>A0A1Y1UUR0_9TREE</name>
<dbReference type="RefSeq" id="XP_021874885.1">
    <property type="nucleotide sequence ID" value="XM_022014519.1"/>
</dbReference>
<dbReference type="PANTHER" id="PTHR37948">
    <property type="entry name" value="ZGC:113208"/>
    <property type="match status" value="1"/>
</dbReference>
<keyword evidence="3" id="KW-1185">Reference proteome</keyword>
<dbReference type="PANTHER" id="PTHR37948:SF1">
    <property type="entry name" value="BLL5189 PROTEIN"/>
    <property type="match status" value="1"/>
</dbReference>
<gene>
    <name evidence="2" type="ORF">BD324DRAFT_613633</name>
</gene>
<accession>A0A1Y1UUR0</accession>
<evidence type="ECO:0000313" key="2">
    <source>
        <dbReference type="EMBL" id="ORX41206.1"/>
    </source>
</evidence>
<dbReference type="GeneID" id="33556327"/>
<feature type="compositionally biased region" description="Basic residues" evidence="1">
    <location>
        <begin position="50"/>
        <end position="64"/>
    </location>
</feature>
<evidence type="ECO:0000256" key="1">
    <source>
        <dbReference type="SAM" id="MobiDB-lite"/>
    </source>
</evidence>
<feature type="region of interest" description="Disordered" evidence="1">
    <location>
        <begin position="48"/>
        <end position="152"/>
    </location>
</feature>
<dbReference type="OrthoDB" id="4850at2759"/>
<dbReference type="EMBL" id="NBSH01000001">
    <property type="protein sequence ID" value="ORX41206.1"/>
    <property type="molecule type" value="Genomic_DNA"/>
</dbReference>
<sequence length="350" mass="38998">MLKTRGDSADSDDDATNELDISYEQERMENIQNNAALLSSLGLSSELSIRPHKPSSLKSGKPKRTISSAEERTRRQVRAREAALKRDLEPTRRSSRVAGKPAPDYLGEGVQPPSPTLGPTSNFTRPDPLPRQTARVIPSGPQYDSGEIFEPAPLPSRREDGVLIFEGRWKDVFTPNVSPEEMFLGGAFAGGFFADTYSHVLKSSLSSSQDIADLPFSAPSSSVLSERFTNPEPDGDVNRFKVRAGQSLQEWEKAGWIWPADPRGWAQWYLRFWSGRRCEDDERQVRRWLKVAGPTGRFKRALMKKVHAAGGVPGGGLADEDVGRVLRQCLWQWGYELTESEYTRAMETGA</sequence>
<feature type="region of interest" description="Disordered" evidence="1">
    <location>
        <begin position="1"/>
        <end position="20"/>
    </location>
</feature>